<evidence type="ECO:0000256" key="2">
    <source>
        <dbReference type="ARBA" id="ARBA00004651"/>
    </source>
</evidence>
<sequence>MVDKLLHLRVLSALVGIPIALLAAWYGSWLLWLITMLIFTAAALEMTTILKGLGLQPAGWIIQIGGLILFAGAYQYKDTIINVIYVLLVLINLLWLVFCYPKKTPTDVFANLAATLYLGNLVFLYLTRELPGGLAWLLLILTTTWASDTFAYFVGRAIGRHKLAPLLSPKKTVEGAVGGVAGAALTACLLAQFLPDLPVQPVVLLGALVGIASLLGDLFESAIKRQAGVKDSGHLIPGHGGILDRFDSLLITTPLVYYIVKLFII</sequence>
<feature type="transmembrane region" description="Helical" evidence="19">
    <location>
        <begin position="7"/>
        <end position="26"/>
    </location>
</feature>
<dbReference type="UniPathway" id="UPA00557">
    <property type="reaction ID" value="UER00614"/>
</dbReference>
<dbReference type="Pfam" id="PF01148">
    <property type="entry name" value="CTP_transf_1"/>
    <property type="match status" value="1"/>
</dbReference>
<dbReference type="eggNOG" id="COG0575">
    <property type="taxonomic scope" value="Bacteria"/>
</dbReference>
<dbReference type="AlphaFoldDB" id="K8E160"/>
<feature type="transmembrane region" description="Helical" evidence="19">
    <location>
        <begin position="133"/>
        <end position="154"/>
    </location>
</feature>
<evidence type="ECO:0000256" key="5">
    <source>
        <dbReference type="ARBA" id="ARBA00010185"/>
    </source>
</evidence>
<reference evidence="20 21" key="1">
    <citation type="journal article" date="2013" name="Genome Announc.">
        <title>Genome Sequence of the Sulfate-Reducing Bacterium Desulfotomaculum hydrothermale Lam5(T).</title>
        <authorList>
            <person name="Amin O."/>
            <person name="Fardeau M.L."/>
            <person name="Valette O."/>
            <person name="Hirschler-Rea A."/>
            <person name="Barbe V."/>
            <person name="Medigue C."/>
            <person name="Vacherie B."/>
            <person name="Ollivier B."/>
            <person name="Bertin P.N."/>
            <person name="Dolla A."/>
        </authorList>
    </citation>
    <scope>NUCLEOTIDE SEQUENCE [LARGE SCALE GENOMIC DNA]</scope>
    <source>
        <strain evidence="21">Lam5 / DSM 18033</strain>
    </source>
</reference>
<keyword evidence="12 18" id="KW-0548">Nucleotidyltransferase</keyword>
<dbReference type="InterPro" id="IPR000374">
    <property type="entry name" value="PC_trans"/>
</dbReference>
<comment type="pathway">
    <text evidence="4">Lipid metabolism.</text>
</comment>
<dbReference type="GO" id="GO:0016024">
    <property type="term" value="P:CDP-diacylglycerol biosynthetic process"/>
    <property type="evidence" value="ECO:0007669"/>
    <property type="project" value="UniProtKB-UniPathway"/>
</dbReference>
<evidence type="ECO:0000256" key="17">
    <source>
        <dbReference type="ARBA" id="ARBA00023264"/>
    </source>
</evidence>
<feature type="transmembrane region" description="Helical" evidence="19">
    <location>
        <begin position="200"/>
        <end position="219"/>
    </location>
</feature>
<name>K8E160_9FIRM</name>
<dbReference type="PANTHER" id="PTHR46382">
    <property type="entry name" value="PHOSPHATIDATE CYTIDYLYLTRANSFERASE"/>
    <property type="match status" value="1"/>
</dbReference>
<evidence type="ECO:0000256" key="1">
    <source>
        <dbReference type="ARBA" id="ARBA00001698"/>
    </source>
</evidence>
<keyword evidence="16" id="KW-0594">Phospholipid biosynthesis</keyword>
<feature type="transmembrane region" description="Helical" evidence="19">
    <location>
        <begin position="80"/>
        <end position="101"/>
    </location>
</feature>
<gene>
    <name evidence="20" type="ORF">DESHY_80106</name>
</gene>
<comment type="catalytic activity">
    <reaction evidence="1 18">
        <text>a 1,2-diacyl-sn-glycero-3-phosphate + CTP + H(+) = a CDP-1,2-diacyl-sn-glycerol + diphosphate</text>
        <dbReference type="Rhea" id="RHEA:16229"/>
        <dbReference type="ChEBI" id="CHEBI:15378"/>
        <dbReference type="ChEBI" id="CHEBI:33019"/>
        <dbReference type="ChEBI" id="CHEBI:37563"/>
        <dbReference type="ChEBI" id="CHEBI:58332"/>
        <dbReference type="ChEBI" id="CHEBI:58608"/>
        <dbReference type="EC" id="2.7.7.41"/>
    </reaction>
</comment>
<keyword evidence="14" id="KW-0443">Lipid metabolism</keyword>
<keyword evidence="15 19" id="KW-0472">Membrane</keyword>
<comment type="pathway">
    <text evidence="3 18">Phospholipid metabolism; CDP-diacylglycerol biosynthesis; CDP-diacylglycerol from sn-glycerol 3-phosphate: step 3/3.</text>
</comment>
<evidence type="ECO:0000256" key="6">
    <source>
        <dbReference type="ARBA" id="ARBA00012487"/>
    </source>
</evidence>
<evidence type="ECO:0000256" key="19">
    <source>
        <dbReference type="SAM" id="Phobius"/>
    </source>
</evidence>
<evidence type="ECO:0000256" key="4">
    <source>
        <dbReference type="ARBA" id="ARBA00005189"/>
    </source>
</evidence>
<organism evidence="20 21">
    <name type="scientific">Desulforamulus hydrothermalis Lam5 = DSM 18033</name>
    <dbReference type="NCBI Taxonomy" id="1121428"/>
    <lineage>
        <taxon>Bacteria</taxon>
        <taxon>Bacillati</taxon>
        <taxon>Bacillota</taxon>
        <taxon>Clostridia</taxon>
        <taxon>Eubacteriales</taxon>
        <taxon>Peptococcaceae</taxon>
        <taxon>Desulforamulus</taxon>
    </lineage>
</organism>
<evidence type="ECO:0000256" key="7">
    <source>
        <dbReference type="ARBA" id="ARBA00019373"/>
    </source>
</evidence>
<evidence type="ECO:0000313" key="20">
    <source>
        <dbReference type="EMBL" id="CCO09439.1"/>
    </source>
</evidence>
<keyword evidence="13 19" id="KW-1133">Transmembrane helix</keyword>
<feature type="transmembrane region" description="Helical" evidence="19">
    <location>
        <begin position="108"/>
        <end position="127"/>
    </location>
</feature>
<protein>
    <recommendedName>
        <fullName evidence="7 18">Phosphatidate cytidylyltransferase</fullName>
        <ecNumber evidence="6 18">2.7.7.41</ecNumber>
    </recommendedName>
</protein>
<dbReference type="STRING" id="1121428.DESHY_80106"/>
<keyword evidence="8" id="KW-1003">Cell membrane</keyword>
<dbReference type="PANTHER" id="PTHR46382:SF1">
    <property type="entry name" value="PHOSPHATIDATE CYTIDYLYLTRANSFERASE"/>
    <property type="match status" value="1"/>
</dbReference>
<evidence type="ECO:0000256" key="3">
    <source>
        <dbReference type="ARBA" id="ARBA00005119"/>
    </source>
</evidence>
<feature type="transmembrane region" description="Helical" evidence="19">
    <location>
        <begin position="57"/>
        <end position="74"/>
    </location>
</feature>
<evidence type="ECO:0000256" key="16">
    <source>
        <dbReference type="ARBA" id="ARBA00023209"/>
    </source>
</evidence>
<feature type="transmembrane region" description="Helical" evidence="19">
    <location>
        <begin position="175"/>
        <end position="194"/>
    </location>
</feature>
<dbReference type="GO" id="GO:0005886">
    <property type="term" value="C:plasma membrane"/>
    <property type="evidence" value="ECO:0007669"/>
    <property type="project" value="UniProtKB-SubCell"/>
</dbReference>
<evidence type="ECO:0000256" key="12">
    <source>
        <dbReference type="ARBA" id="ARBA00022695"/>
    </source>
</evidence>
<keyword evidence="11 18" id="KW-0812">Transmembrane</keyword>
<comment type="caution">
    <text evidence="20">The sequence shown here is derived from an EMBL/GenBank/DDBJ whole genome shotgun (WGS) entry which is preliminary data.</text>
</comment>
<proteinExistence type="inferred from homology"/>
<evidence type="ECO:0000256" key="15">
    <source>
        <dbReference type="ARBA" id="ARBA00023136"/>
    </source>
</evidence>
<comment type="similarity">
    <text evidence="5 18">Belongs to the CDS family.</text>
</comment>
<dbReference type="EMBL" id="CAOS01000015">
    <property type="protein sequence ID" value="CCO09439.1"/>
    <property type="molecule type" value="Genomic_DNA"/>
</dbReference>
<evidence type="ECO:0000256" key="10">
    <source>
        <dbReference type="ARBA" id="ARBA00022679"/>
    </source>
</evidence>
<evidence type="ECO:0000256" key="13">
    <source>
        <dbReference type="ARBA" id="ARBA00022989"/>
    </source>
</evidence>
<keyword evidence="9" id="KW-0444">Lipid biosynthesis</keyword>
<evidence type="ECO:0000256" key="18">
    <source>
        <dbReference type="RuleBase" id="RU003938"/>
    </source>
</evidence>
<accession>K8E160</accession>
<dbReference type="PROSITE" id="PS01315">
    <property type="entry name" value="CDS"/>
    <property type="match status" value="1"/>
</dbReference>
<evidence type="ECO:0000256" key="11">
    <source>
        <dbReference type="ARBA" id="ARBA00022692"/>
    </source>
</evidence>
<dbReference type="EC" id="2.7.7.41" evidence="6 18"/>
<keyword evidence="21" id="KW-1185">Reference proteome</keyword>
<dbReference type="Proteomes" id="UP000009315">
    <property type="component" value="Unassembled WGS sequence"/>
</dbReference>
<dbReference type="GO" id="GO:0004605">
    <property type="term" value="F:phosphatidate cytidylyltransferase activity"/>
    <property type="evidence" value="ECO:0007669"/>
    <property type="project" value="UniProtKB-EC"/>
</dbReference>
<comment type="subcellular location">
    <subcellularLocation>
        <location evidence="2">Cell membrane</location>
        <topology evidence="2">Multi-pass membrane protein</topology>
    </subcellularLocation>
</comment>
<evidence type="ECO:0000256" key="8">
    <source>
        <dbReference type="ARBA" id="ARBA00022475"/>
    </source>
</evidence>
<keyword evidence="10 18" id="KW-0808">Transferase</keyword>
<keyword evidence="17" id="KW-1208">Phospholipid metabolism</keyword>
<evidence type="ECO:0000313" key="21">
    <source>
        <dbReference type="Proteomes" id="UP000009315"/>
    </source>
</evidence>
<evidence type="ECO:0000256" key="9">
    <source>
        <dbReference type="ARBA" id="ARBA00022516"/>
    </source>
</evidence>
<evidence type="ECO:0000256" key="14">
    <source>
        <dbReference type="ARBA" id="ARBA00023098"/>
    </source>
</evidence>